<dbReference type="Gene3D" id="1.10.10.60">
    <property type="entry name" value="Homeodomain-like"/>
    <property type="match status" value="1"/>
</dbReference>
<dbReference type="Pfam" id="PF12833">
    <property type="entry name" value="HTH_18"/>
    <property type="match status" value="1"/>
</dbReference>
<reference evidence="5 6" key="1">
    <citation type="submission" date="2012-12" db="EMBL/GenBank/DDBJ databases">
        <title>Genome assembly of Marinobacter sp. AK21.</title>
        <authorList>
            <person name="Khatri I."/>
            <person name="Kumar R."/>
            <person name="Vaidya B."/>
            <person name="Subramanian S."/>
            <person name="Pinnaka A."/>
        </authorList>
    </citation>
    <scope>NUCLEOTIDE SEQUENCE [LARGE SCALE GENOMIC DNA]</scope>
    <source>
        <strain evidence="5 6">AK21</strain>
    </source>
</reference>
<protein>
    <submittedName>
        <fullName evidence="5">Ornithine utilization regulator</fullName>
    </submittedName>
</protein>
<dbReference type="InterPro" id="IPR009057">
    <property type="entry name" value="Homeodomain-like_sf"/>
</dbReference>
<organism evidence="5 6">
    <name type="scientific">Marinobacter nitratireducens</name>
    <dbReference type="NCBI Taxonomy" id="1137280"/>
    <lineage>
        <taxon>Bacteria</taxon>
        <taxon>Pseudomonadati</taxon>
        <taxon>Pseudomonadota</taxon>
        <taxon>Gammaproteobacteria</taxon>
        <taxon>Pseudomonadales</taxon>
        <taxon>Marinobacteraceae</taxon>
        <taxon>Marinobacter</taxon>
    </lineage>
</organism>
<dbReference type="STRING" id="1137280.D777_01075"/>
<dbReference type="PROSITE" id="PS01124">
    <property type="entry name" value="HTH_ARAC_FAMILY_2"/>
    <property type="match status" value="1"/>
</dbReference>
<evidence type="ECO:0000256" key="1">
    <source>
        <dbReference type="ARBA" id="ARBA00023015"/>
    </source>
</evidence>
<comment type="caution">
    <text evidence="5">The sequence shown here is derived from an EMBL/GenBank/DDBJ whole genome shotgun (WGS) entry which is preliminary data.</text>
</comment>
<dbReference type="EMBL" id="ANIE01000003">
    <property type="protein sequence ID" value="KEF32441.1"/>
    <property type="molecule type" value="Genomic_DNA"/>
</dbReference>
<dbReference type="GO" id="GO:0003700">
    <property type="term" value="F:DNA-binding transcription factor activity"/>
    <property type="evidence" value="ECO:0007669"/>
    <property type="project" value="InterPro"/>
</dbReference>
<keyword evidence="2" id="KW-0238">DNA-binding</keyword>
<evidence type="ECO:0000256" key="3">
    <source>
        <dbReference type="ARBA" id="ARBA00023163"/>
    </source>
</evidence>
<dbReference type="Proteomes" id="UP000035057">
    <property type="component" value="Unassembled WGS sequence"/>
</dbReference>
<name>A0A072N4I6_9GAMM</name>
<dbReference type="PANTHER" id="PTHR47894:SF1">
    <property type="entry name" value="HTH-TYPE TRANSCRIPTIONAL REGULATOR VQSM"/>
    <property type="match status" value="1"/>
</dbReference>
<evidence type="ECO:0000313" key="5">
    <source>
        <dbReference type="EMBL" id="KEF32441.1"/>
    </source>
</evidence>
<accession>A0A072N4I6</accession>
<dbReference type="InterPro" id="IPR032687">
    <property type="entry name" value="AraC-type_N"/>
</dbReference>
<dbReference type="PATRIC" id="fig|1137280.3.peg.890"/>
<dbReference type="GO" id="GO:0000976">
    <property type="term" value="F:transcription cis-regulatory region binding"/>
    <property type="evidence" value="ECO:0007669"/>
    <property type="project" value="TreeGrafter"/>
</dbReference>
<dbReference type="Pfam" id="PF12625">
    <property type="entry name" value="Arabinose_bd"/>
    <property type="match status" value="1"/>
</dbReference>
<proteinExistence type="predicted"/>
<dbReference type="SUPFAM" id="SSF46689">
    <property type="entry name" value="Homeodomain-like"/>
    <property type="match status" value="1"/>
</dbReference>
<keyword evidence="3" id="KW-0804">Transcription</keyword>
<evidence type="ECO:0000313" key="6">
    <source>
        <dbReference type="Proteomes" id="UP000035057"/>
    </source>
</evidence>
<evidence type="ECO:0000259" key="4">
    <source>
        <dbReference type="PROSITE" id="PS01124"/>
    </source>
</evidence>
<evidence type="ECO:0000256" key="2">
    <source>
        <dbReference type="ARBA" id="ARBA00023125"/>
    </source>
</evidence>
<dbReference type="AlphaFoldDB" id="A0A072N4I6"/>
<gene>
    <name evidence="5" type="ORF">D777_01075</name>
</gene>
<keyword evidence="1" id="KW-0805">Transcription regulation</keyword>
<dbReference type="GO" id="GO:0005829">
    <property type="term" value="C:cytosol"/>
    <property type="evidence" value="ECO:0007669"/>
    <property type="project" value="TreeGrafter"/>
</dbReference>
<dbReference type="SMART" id="SM00342">
    <property type="entry name" value="HTH_ARAC"/>
    <property type="match status" value="1"/>
</dbReference>
<keyword evidence="6" id="KW-1185">Reference proteome</keyword>
<feature type="domain" description="HTH araC/xylS-type" evidence="4">
    <location>
        <begin position="191"/>
        <end position="288"/>
    </location>
</feature>
<sequence>MVTMPWATFRQFLLQAGKFCNDQALGLLIGERLLINTHGILGYAAMSSGTIRQVIELLEQYLVLRTDLLSMETVTEGDRLWVRFLETRPLEDIQRPVTEAIVLAIRNILDFTTMGTCDIRQVTFPFEGDAKLAEAMFRSPVSYNQDVAAFSLPLKTIDKPLKMANSVSFQEALKVCRQELDKLPTEQSWSARVRRLLLQTQHGFPTLDITARRFYLTPRTLHRRLIEEGTSYREVLEGVRHQLAVRYLETGRMTIQEISFALGYSDIANFRKAFKRWESIPPSQYQRRGEK</sequence>
<dbReference type="PANTHER" id="PTHR47894">
    <property type="entry name" value="HTH-TYPE TRANSCRIPTIONAL REGULATOR GADX"/>
    <property type="match status" value="1"/>
</dbReference>
<dbReference type="InterPro" id="IPR018060">
    <property type="entry name" value="HTH_AraC"/>
</dbReference>